<evidence type="ECO:0000313" key="4">
    <source>
        <dbReference type="Proteomes" id="UP000287033"/>
    </source>
</evidence>
<reference evidence="3 4" key="1">
    <citation type="journal article" date="2018" name="Nat. Ecol. Evol.">
        <title>Shark genomes provide insights into elasmobranch evolution and the origin of vertebrates.</title>
        <authorList>
            <person name="Hara Y"/>
            <person name="Yamaguchi K"/>
            <person name="Onimaru K"/>
            <person name="Kadota M"/>
            <person name="Koyanagi M"/>
            <person name="Keeley SD"/>
            <person name="Tatsumi K"/>
            <person name="Tanaka K"/>
            <person name="Motone F"/>
            <person name="Kageyama Y"/>
            <person name="Nozu R"/>
            <person name="Adachi N"/>
            <person name="Nishimura O"/>
            <person name="Nakagawa R"/>
            <person name="Tanegashima C"/>
            <person name="Kiyatake I"/>
            <person name="Matsumoto R"/>
            <person name="Murakumo K"/>
            <person name="Nishida K"/>
            <person name="Terakita A"/>
            <person name="Kuratani S"/>
            <person name="Sato K"/>
            <person name="Hyodo S Kuraku.S."/>
        </authorList>
    </citation>
    <scope>NUCLEOTIDE SEQUENCE [LARGE SCALE GENOMIC DNA]</scope>
</reference>
<dbReference type="STRING" id="137246.A0A401U248"/>
<dbReference type="GO" id="GO:0016829">
    <property type="term" value="F:lyase activity"/>
    <property type="evidence" value="ECO:0007669"/>
    <property type="project" value="UniProtKB-KW"/>
</dbReference>
<feature type="non-terminal residue" evidence="3">
    <location>
        <position position="151"/>
    </location>
</feature>
<comment type="caution">
    <text evidence="3">The sequence shown here is derived from an EMBL/GenBank/DDBJ whole genome shotgun (WGS) entry which is preliminary data.</text>
</comment>
<keyword evidence="1" id="KW-0456">Lyase</keyword>
<dbReference type="PROSITE" id="PS50887">
    <property type="entry name" value="GGDEF"/>
    <property type="match status" value="1"/>
</dbReference>
<dbReference type="SMART" id="SM00267">
    <property type="entry name" value="GGDEF"/>
    <property type="match status" value="1"/>
</dbReference>
<dbReference type="InterPro" id="IPR000160">
    <property type="entry name" value="GGDEF_dom"/>
</dbReference>
<feature type="domain" description="GGDEF" evidence="2">
    <location>
        <begin position="74"/>
        <end position="151"/>
    </location>
</feature>
<proteinExistence type="predicted"/>
<evidence type="ECO:0000256" key="1">
    <source>
        <dbReference type="ARBA" id="ARBA00023239"/>
    </source>
</evidence>
<dbReference type="InterPro" id="IPR052163">
    <property type="entry name" value="DGC-Regulatory_Protein"/>
</dbReference>
<dbReference type="CDD" id="cd01949">
    <property type="entry name" value="GGDEF"/>
    <property type="match status" value="1"/>
</dbReference>
<dbReference type="Gene3D" id="3.30.70.270">
    <property type="match status" value="1"/>
</dbReference>
<dbReference type="PANTHER" id="PTHR46663:SF2">
    <property type="entry name" value="GGDEF DOMAIN-CONTAINING PROTEIN"/>
    <property type="match status" value="1"/>
</dbReference>
<organism evidence="3 4">
    <name type="scientific">Chiloscyllium punctatum</name>
    <name type="common">Brownbanded bambooshark</name>
    <name type="synonym">Hemiscyllium punctatum</name>
    <dbReference type="NCBI Taxonomy" id="137246"/>
    <lineage>
        <taxon>Eukaryota</taxon>
        <taxon>Metazoa</taxon>
        <taxon>Chordata</taxon>
        <taxon>Craniata</taxon>
        <taxon>Vertebrata</taxon>
        <taxon>Chondrichthyes</taxon>
        <taxon>Elasmobranchii</taxon>
        <taxon>Galeomorphii</taxon>
        <taxon>Galeoidea</taxon>
        <taxon>Orectolobiformes</taxon>
        <taxon>Hemiscylliidae</taxon>
        <taxon>Chiloscyllium</taxon>
    </lineage>
</organism>
<dbReference type="Proteomes" id="UP000287033">
    <property type="component" value="Unassembled WGS sequence"/>
</dbReference>
<dbReference type="SUPFAM" id="SSF55073">
    <property type="entry name" value="Nucleotide cyclase"/>
    <property type="match status" value="1"/>
</dbReference>
<name>A0A401U248_CHIPU</name>
<dbReference type="NCBIfam" id="TIGR00254">
    <property type="entry name" value="GGDEF"/>
    <property type="match status" value="1"/>
</dbReference>
<dbReference type="InterPro" id="IPR043128">
    <property type="entry name" value="Rev_trsase/Diguanyl_cyclase"/>
</dbReference>
<dbReference type="OrthoDB" id="19824at2759"/>
<protein>
    <recommendedName>
        <fullName evidence="2">GGDEF domain-containing protein</fullName>
    </recommendedName>
</protein>
<evidence type="ECO:0000313" key="3">
    <source>
        <dbReference type="EMBL" id="GCC48950.1"/>
    </source>
</evidence>
<dbReference type="PANTHER" id="PTHR46663">
    <property type="entry name" value="DIGUANYLATE CYCLASE DGCT-RELATED"/>
    <property type="match status" value="1"/>
</dbReference>
<accession>A0A401U248</accession>
<keyword evidence="4" id="KW-1185">Reference proteome</keyword>
<dbReference type="EMBL" id="BEZZ01258437">
    <property type="protein sequence ID" value="GCC48950.1"/>
    <property type="molecule type" value="Genomic_DNA"/>
</dbReference>
<dbReference type="Pfam" id="PF00990">
    <property type="entry name" value="GGDEF"/>
    <property type="match status" value="1"/>
</dbReference>
<gene>
    <name evidence="3" type="ORF">chiPu_0033261</name>
</gene>
<evidence type="ECO:0000259" key="2">
    <source>
        <dbReference type="PROSITE" id="PS50887"/>
    </source>
</evidence>
<dbReference type="AlphaFoldDB" id="A0A401U248"/>
<dbReference type="InterPro" id="IPR029787">
    <property type="entry name" value="Nucleotide_cyclase"/>
</dbReference>
<sequence length="151" mass="16594">MAVNFTLVTVAIVIVISIQYRDFTRMVEAQARAELLGNENLRLANLDSLTDLPNRRAFFSRIGDVLQDASSDQSRVALAIIDLDGFKPVNDLYGHAVGDRLLIEVARRLSDQCASDRDVFLARLGGDEFAYVVANAPKDEALVAQADQLAQ</sequence>